<comment type="caution">
    <text evidence="1">The sequence shown here is derived from an EMBL/GenBank/DDBJ whole genome shotgun (WGS) entry which is preliminary data.</text>
</comment>
<evidence type="ECO:0000313" key="2">
    <source>
        <dbReference type="Proteomes" id="UP000305524"/>
    </source>
</evidence>
<dbReference type="InterPro" id="IPR021477">
    <property type="entry name" value="TVIIS_effector_SACOL2603_fam"/>
</dbReference>
<gene>
    <name evidence="1" type="ORF">FC701_03955</name>
</gene>
<protein>
    <submittedName>
        <fullName evidence="1">TIGR04197 family type VII secretion effector</fullName>
    </submittedName>
</protein>
<reference evidence="1 2" key="1">
    <citation type="journal article" date="2019" name="Environ. Microbiol.">
        <title>An active ?-lactamase is a part of an orchestrated cell wall stress resistance network of Bacillus subtilis and related rhizosphere species.</title>
        <authorList>
            <person name="Bucher T."/>
            <person name="Keren-Paz A."/>
            <person name="Hausser J."/>
            <person name="Olender T."/>
            <person name="Cytryn E."/>
            <person name="Kolodkin-Gal I."/>
        </authorList>
    </citation>
    <scope>NUCLEOTIDE SEQUENCE [LARGE SCALE GENOMIC DNA]</scope>
    <source>
        <strain evidence="1 2">I186</strain>
    </source>
</reference>
<dbReference type="AlphaFoldDB" id="A0A2B5QA14"/>
<accession>A0A2B5QA14</accession>
<proteinExistence type="predicted"/>
<dbReference type="NCBIfam" id="TIGR04197">
    <property type="entry name" value="T7SS_SACOL2603"/>
    <property type="match status" value="1"/>
</dbReference>
<evidence type="ECO:0000313" key="1">
    <source>
        <dbReference type="EMBL" id="TKI86903.1"/>
    </source>
</evidence>
<organism evidence="1 2">
    <name type="scientific">Bacillus mycoides</name>
    <dbReference type="NCBI Taxonomy" id="1405"/>
    <lineage>
        <taxon>Bacteria</taxon>
        <taxon>Bacillati</taxon>
        <taxon>Bacillota</taxon>
        <taxon>Bacilli</taxon>
        <taxon>Bacillales</taxon>
        <taxon>Bacillaceae</taxon>
        <taxon>Bacillus</taxon>
        <taxon>Bacillus cereus group</taxon>
    </lineage>
</organism>
<sequence length="92" mass="10348">MMGNFQSNFQTATQIATQMKNASDTIQGATNRSITKASRTTLSVNAQAQEANQQMLDLTRQFCGAFQQAVDNIHLVAKDFERMDNELQKTFR</sequence>
<dbReference type="RefSeq" id="WP_002166684.1">
    <property type="nucleotide sequence ID" value="NZ_JBHVVQ010000007.1"/>
</dbReference>
<dbReference type="Proteomes" id="UP000305524">
    <property type="component" value="Unassembled WGS sequence"/>
</dbReference>
<name>A0A2B5QA14_BACMY</name>
<dbReference type="EMBL" id="SZOD01000084">
    <property type="protein sequence ID" value="TKI86903.1"/>
    <property type="molecule type" value="Genomic_DNA"/>
</dbReference>